<sequence length="67" mass="7670">MAEAKSVLKELVVLEGFVGEETYHKLLLPLLLKLLQDKEAVNLTRLLIEKIIQDEAYHEEAVKKIIV</sequence>
<protein>
    <recommendedName>
        <fullName evidence="2">Ferritin-like domain-containing protein</fullName>
    </recommendedName>
</protein>
<organism evidence="1">
    <name type="scientific">Thermosphaera aggregans</name>
    <dbReference type="NCBI Taxonomy" id="54254"/>
    <lineage>
        <taxon>Archaea</taxon>
        <taxon>Thermoproteota</taxon>
        <taxon>Thermoprotei</taxon>
        <taxon>Desulfurococcales</taxon>
        <taxon>Desulfurococcaceae</taxon>
        <taxon>Thermosphaera</taxon>
    </lineage>
</organism>
<evidence type="ECO:0008006" key="2">
    <source>
        <dbReference type="Google" id="ProtNLM"/>
    </source>
</evidence>
<gene>
    <name evidence="1" type="ORF">ENP55_01390</name>
</gene>
<evidence type="ECO:0000313" key="1">
    <source>
        <dbReference type="EMBL" id="HEF86964.1"/>
    </source>
</evidence>
<name>A0A7C2FX07_9CREN</name>
<dbReference type="EMBL" id="DSJT01000004">
    <property type="protein sequence ID" value="HEF86964.1"/>
    <property type="molecule type" value="Genomic_DNA"/>
</dbReference>
<dbReference type="AlphaFoldDB" id="A0A7C2FX07"/>
<accession>A0A7C2FX07</accession>
<comment type="caution">
    <text evidence="1">The sequence shown here is derived from an EMBL/GenBank/DDBJ whole genome shotgun (WGS) entry which is preliminary data.</text>
</comment>
<proteinExistence type="predicted"/>
<reference evidence="1" key="1">
    <citation type="journal article" date="2020" name="mSystems">
        <title>Genome- and Community-Level Interaction Insights into Carbon Utilization and Element Cycling Functions of Hydrothermarchaeota in Hydrothermal Sediment.</title>
        <authorList>
            <person name="Zhou Z."/>
            <person name="Liu Y."/>
            <person name="Xu W."/>
            <person name="Pan J."/>
            <person name="Luo Z.H."/>
            <person name="Li M."/>
        </authorList>
    </citation>
    <scope>NUCLEOTIDE SEQUENCE [LARGE SCALE GENOMIC DNA]</scope>
    <source>
        <strain evidence="1">SpSt-23</strain>
    </source>
</reference>